<keyword evidence="3" id="KW-1185">Reference proteome</keyword>
<sequence length="70" mass="7628">MRLVYKATAAEALPAHTMEPPRWPDRPAEFALSACPLGCDADWCEPDPRERSASLGDAPRQIDGATCTSR</sequence>
<accession>E3I044</accession>
<organism evidence="2 3">
    <name type="scientific">Rhodomicrobium vannielii (strain ATCC 17100 / DSM 162 / LMG 4299 / NCIMB 10020 / ATH 3.1.1)</name>
    <dbReference type="NCBI Taxonomy" id="648757"/>
    <lineage>
        <taxon>Bacteria</taxon>
        <taxon>Pseudomonadati</taxon>
        <taxon>Pseudomonadota</taxon>
        <taxon>Alphaproteobacteria</taxon>
        <taxon>Hyphomicrobiales</taxon>
        <taxon>Hyphomicrobiaceae</taxon>
        <taxon>Rhodomicrobium</taxon>
    </lineage>
</organism>
<dbReference type="AlphaFoldDB" id="E3I044"/>
<dbReference type="Proteomes" id="UP000001399">
    <property type="component" value="Chromosome"/>
</dbReference>
<evidence type="ECO:0000313" key="3">
    <source>
        <dbReference type="Proteomes" id="UP000001399"/>
    </source>
</evidence>
<reference evidence="3" key="1">
    <citation type="journal article" date="2011" name="J. Bacteriol.">
        <title>Genome sequences of eight morphologically diverse alphaproteobacteria.</title>
        <authorList>
            <consortium name="US DOE Joint Genome Institute"/>
            <person name="Brown P.J."/>
            <person name="Kysela D.T."/>
            <person name="Buechlein A."/>
            <person name="Hemmerich C."/>
            <person name="Brun Y.V."/>
        </authorList>
    </citation>
    <scope>NUCLEOTIDE SEQUENCE [LARGE SCALE GENOMIC DNA]</scope>
    <source>
        <strain evidence="3">ATCC 17100 / ATH 3.1.1 / DSM 162 / LMG 4299</strain>
    </source>
</reference>
<dbReference type="HOGENOM" id="CLU_2755260_0_0_5"/>
<gene>
    <name evidence="2" type="ordered locus">Rvan_1837</name>
</gene>
<evidence type="ECO:0000313" key="2">
    <source>
        <dbReference type="EMBL" id="ADP71079.1"/>
    </source>
</evidence>
<dbReference type="EMBL" id="CP002292">
    <property type="protein sequence ID" value="ADP71079.1"/>
    <property type="molecule type" value="Genomic_DNA"/>
</dbReference>
<name>E3I044_RHOVT</name>
<feature type="region of interest" description="Disordered" evidence="1">
    <location>
        <begin position="48"/>
        <end position="70"/>
    </location>
</feature>
<dbReference type="KEGG" id="rva:Rvan_1837"/>
<evidence type="ECO:0000256" key="1">
    <source>
        <dbReference type="SAM" id="MobiDB-lite"/>
    </source>
</evidence>
<proteinExistence type="predicted"/>
<protein>
    <submittedName>
        <fullName evidence="2">Uncharacterized protein</fullName>
    </submittedName>
</protein>